<comment type="caution">
    <text evidence="1">The sequence shown here is derived from an EMBL/GenBank/DDBJ whole genome shotgun (WGS) entry which is preliminary data.</text>
</comment>
<proteinExistence type="predicted"/>
<dbReference type="AlphaFoldDB" id="A0ABD6F2S7"/>
<organism evidence="1 2">
    <name type="scientific">Gnathostoma spinigerum</name>
    <dbReference type="NCBI Taxonomy" id="75299"/>
    <lineage>
        <taxon>Eukaryota</taxon>
        <taxon>Metazoa</taxon>
        <taxon>Ecdysozoa</taxon>
        <taxon>Nematoda</taxon>
        <taxon>Chromadorea</taxon>
        <taxon>Rhabditida</taxon>
        <taxon>Spirurina</taxon>
        <taxon>Gnathostomatomorpha</taxon>
        <taxon>Gnathostomatoidea</taxon>
        <taxon>Gnathostomatidae</taxon>
        <taxon>Gnathostoma</taxon>
    </lineage>
</organism>
<evidence type="ECO:0000313" key="2">
    <source>
        <dbReference type="Proteomes" id="UP001608902"/>
    </source>
</evidence>
<accession>A0ABD6F2S7</accession>
<protein>
    <submittedName>
        <fullName evidence="1">Uncharacterized protein</fullName>
    </submittedName>
</protein>
<reference evidence="1 2" key="1">
    <citation type="submission" date="2024-08" db="EMBL/GenBank/DDBJ databases">
        <title>Gnathostoma spinigerum genome.</title>
        <authorList>
            <person name="Gonzalez-Bertolin B."/>
            <person name="Monzon S."/>
            <person name="Zaballos A."/>
            <person name="Jimenez P."/>
            <person name="Dekumyoy P."/>
            <person name="Varona S."/>
            <person name="Cuesta I."/>
            <person name="Sumanam S."/>
            <person name="Adisakwattana P."/>
            <person name="Gasser R.B."/>
            <person name="Hernandez-Gonzalez A."/>
            <person name="Young N.D."/>
            <person name="Perteguer M.J."/>
        </authorList>
    </citation>
    <scope>NUCLEOTIDE SEQUENCE [LARGE SCALE GENOMIC DNA]</scope>
    <source>
        <strain evidence="1">AL3</strain>
        <tissue evidence="1">Liver</tissue>
    </source>
</reference>
<evidence type="ECO:0000313" key="1">
    <source>
        <dbReference type="EMBL" id="MFH4984379.1"/>
    </source>
</evidence>
<dbReference type="Proteomes" id="UP001608902">
    <property type="component" value="Unassembled WGS sequence"/>
</dbReference>
<dbReference type="EMBL" id="JBGFUD010017055">
    <property type="protein sequence ID" value="MFH4984379.1"/>
    <property type="molecule type" value="Genomic_DNA"/>
</dbReference>
<gene>
    <name evidence="1" type="ORF">AB6A40_011088</name>
</gene>
<keyword evidence="2" id="KW-1185">Reference proteome</keyword>
<sequence>MQYRNKSDINLLTSESFDGCHSIDYTVTFKTSIGSPDISASFHKTLHSIFLFSSILNLSFCPRQRREQVSRKEG</sequence>
<name>A0ABD6F2S7_9BILA</name>